<gene>
    <name evidence="1" type="ORF">D7D94_11140</name>
</gene>
<dbReference type="PANTHER" id="PTHR42716:SF1">
    <property type="entry name" value="SLL0471 PROTEIN"/>
    <property type="match status" value="1"/>
</dbReference>
<dbReference type="EMBL" id="CP032550">
    <property type="protein sequence ID" value="QGU28170.1"/>
    <property type="molecule type" value="Genomic_DNA"/>
</dbReference>
<dbReference type="RefSeq" id="WP_156242679.1">
    <property type="nucleotide sequence ID" value="NZ_BAAAZL010000004.1"/>
</dbReference>
<evidence type="ECO:0000313" key="2">
    <source>
        <dbReference type="Proteomes" id="UP000422989"/>
    </source>
</evidence>
<keyword evidence="2" id="KW-1185">Reference proteome</keyword>
<dbReference type="OrthoDB" id="615715at2"/>
<reference evidence="1 2" key="1">
    <citation type="submission" date="2018-09" db="EMBL/GenBank/DDBJ databases">
        <title>Whole genome sequencing of Microbacterium oryzae strain MB-10T.</title>
        <authorList>
            <person name="Das S.K."/>
        </authorList>
    </citation>
    <scope>NUCLEOTIDE SEQUENCE [LARGE SCALE GENOMIC DNA]</scope>
    <source>
        <strain evidence="1 2">MB-10</strain>
    </source>
</reference>
<dbReference type="PANTHER" id="PTHR42716">
    <property type="entry name" value="L-ASPARTATE OXIDASE"/>
    <property type="match status" value="1"/>
</dbReference>
<evidence type="ECO:0000313" key="1">
    <source>
        <dbReference type="EMBL" id="QGU28170.1"/>
    </source>
</evidence>
<dbReference type="InterPro" id="IPR036188">
    <property type="entry name" value="FAD/NAD-bd_sf"/>
</dbReference>
<protein>
    <submittedName>
        <fullName evidence="1">FAD-dependent oxidoreductase</fullName>
    </submittedName>
</protein>
<dbReference type="KEGG" id="moj:D7D94_11140"/>
<name>A0A6I6E6W8_9MICO</name>
<organism evidence="1 2">
    <name type="scientific">Microbacterium oryzae</name>
    <dbReference type="NCBI Taxonomy" id="743009"/>
    <lineage>
        <taxon>Bacteria</taxon>
        <taxon>Bacillati</taxon>
        <taxon>Actinomycetota</taxon>
        <taxon>Actinomycetes</taxon>
        <taxon>Micrococcales</taxon>
        <taxon>Microbacteriaceae</taxon>
        <taxon>Microbacterium</taxon>
    </lineage>
</organism>
<proteinExistence type="predicted"/>
<dbReference type="InterPro" id="IPR005288">
    <property type="entry name" value="NadB"/>
</dbReference>
<dbReference type="GO" id="GO:0009435">
    <property type="term" value="P:NAD+ biosynthetic process"/>
    <property type="evidence" value="ECO:0007669"/>
    <property type="project" value="InterPro"/>
</dbReference>
<dbReference type="SUPFAM" id="SSF51905">
    <property type="entry name" value="FAD/NAD(P)-binding domain"/>
    <property type="match status" value="1"/>
</dbReference>
<dbReference type="Proteomes" id="UP000422989">
    <property type="component" value="Chromosome"/>
</dbReference>
<accession>A0A6I6E6W8</accession>
<dbReference type="Gene3D" id="3.50.50.60">
    <property type="entry name" value="FAD/NAD(P)-binding domain"/>
    <property type="match status" value="1"/>
</dbReference>
<dbReference type="GO" id="GO:0008734">
    <property type="term" value="F:L-aspartate oxidase activity"/>
    <property type="evidence" value="ECO:0007669"/>
    <property type="project" value="InterPro"/>
</dbReference>
<dbReference type="AlphaFoldDB" id="A0A6I6E6W8"/>
<dbReference type="Pfam" id="PF12831">
    <property type="entry name" value="FAD_oxidored"/>
    <property type="match status" value="1"/>
</dbReference>
<sequence length="543" mass="59433">MSHLTQAADLLIIGGGLGGVAAAATAVELGRTVILVERGDWLGGQLTTQAVPPDESAWVERVSSRSYHRLRETIRGIYRQHYPLTDHALAQRHLNPGLGSVSRVAHEPRVGALALETVLSPAIATGRLVILRHREPVAVHRDGRRIVAVDVRDRHTGDVMSLEGRIVVDATELGDLLELGGMDLITGAESRAETGELHAPDVADPLDQQAISWCFAIEHRPGEDHTIDRPARYAHWRDTHDPRWPGSQLSWVDVVPYTLGERYHTIFAGDPAEAESPDGDDFWHFRRVIGSRNFGPDLRDVTLVNWPQIDYWEKPLVGPGVDEAARDEALAGARSLSESFLYWMQTEAPRADGGTGYPGLRLRPDVVGTEDGFAKEAYVRESRRIKALFTVTEGHIGHDMRDGAPAETFPDTVGVGSYRIDLHPSTSGRNYVDIGCSPFQIPLGALIPRDVDNLLPANKNIGTTHITNGAYRLHPVEWAIGEAVGVVAARALAGGLSPAAVRETHLDDVQDTLVKLGAPLEWPEDIRTARLEHDRIVNEIVPA</sequence>